<comment type="subcellular location">
    <subcellularLocation>
        <location evidence="1 7">Cell membrane</location>
        <topology evidence="1 7">Multi-pass membrane protein</topology>
    </subcellularLocation>
</comment>
<evidence type="ECO:0000256" key="1">
    <source>
        <dbReference type="ARBA" id="ARBA00004651"/>
    </source>
</evidence>
<gene>
    <name evidence="9" type="primary">ycjP_7</name>
    <name evidence="9" type="ORF">NCTC10172_01389</name>
</gene>
<dbReference type="AlphaFoldDB" id="A0A449BLJ7"/>
<evidence type="ECO:0000256" key="2">
    <source>
        <dbReference type="ARBA" id="ARBA00022448"/>
    </source>
</evidence>
<keyword evidence="2 7" id="KW-0813">Transport</keyword>
<evidence type="ECO:0000259" key="8">
    <source>
        <dbReference type="PROSITE" id="PS50928"/>
    </source>
</evidence>
<organism evidence="9 10">
    <name type="scientific">Acholeplasma hippikon</name>
    <dbReference type="NCBI Taxonomy" id="264636"/>
    <lineage>
        <taxon>Bacteria</taxon>
        <taxon>Bacillati</taxon>
        <taxon>Mycoplasmatota</taxon>
        <taxon>Mollicutes</taxon>
        <taxon>Acholeplasmatales</taxon>
        <taxon>Acholeplasmataceae</taxon>
        <taxon>Acholeplasma</taxon>
    </lineage>
</organism>
<dbReference type="Gene3D" id="1.10.3720.10">
    <property type="entry name" value="MetI-like"/>
    <property type="match status" value="1"/>
</dbReference>
<comment type="similarity">
    <text evidence="7">Belongs to the binding-protein-dependent transport system permease family.</text>
</comment>
<dbReference type="EMBL" id="LR215050">
    <property type="protein sequence ID" value="VEU83314.1"/>
    <property type="molecule type" value="Genomic_DNA"/>
</dbReference>
<dbReference type="GO" id="GO:0005886">
    <property type="term" value="C:plasma membrane"/>
    <property type="evidence" value="ECO:0007669"/>
    <property type="project" value="UniProtKB-SubCell"/>
</dbReference>
<feature type="domain" description="ABC transmembrane type-1" evidence="8">
    <location>
        <begin position="93"/>
        <end position="285"/>
    </location>
</feature>
<accession>A0A449BLJ7</accession>
<evidence type="ECO:0000313" key="9">
    <source>
        <dbReference type="EMBL" id="VEU83314.1"/>
    </source>
</evidence>
<keyword evidence="3" id="KW-1003">Cell membrane</keyword>
<feature type="transmembrane region" description="Helical" evidence="7">
    <location>
        <begin position="161"/>
        <end position="185"/>
    </location>
</feature>
<dbReference type="Pfam" id="PF00528">
    <property type="entry name" value="BPD_transp_1"/>
    <property type="match status" value="1"/>
</dbReference>
<name>A0A449BLJ7_9MOLU</name>
<evidence type="ECO:0000256" key="5">
    <source>
        <dbReference type="ARBA" id="ARBA00022989"/>
    </source>
</evidence>
<dbReference type="CDD" id="cd06261">
    <property type="entry name" value="TM_PBP2"/>
    <property type="match status" value="1"/>
</dbReference>
<dbReference type="PANTHER" id="PTHR43744">
    <property type="entry name" value="ABC TRANSPORTER PERMEASE PROTEIN MG189-RELATED-RELATED"/>
    <property type="match status" value="1"/>
</dbReference>
<dbReference type="RefSeq" id="WP_197723489.1">
    <property type="nucleotide sequence ID" value="NZ_LR215050.1"/>
</dbReference>
<dbReference type="PANTHER" id="PTHR43744:SF8">
    <property type="entry name" value="SN-GLYCEROL-3-PHOSPHATE TRANSPORT SYSTEM PERMEASE PROTEIN UGPE"/>
    <property type="match status" value="1"/>
</dbReference>
<dbReference type="Proteomes" id="UP000290909">
    <property type="component" value="Chromosome"/>
</dbReference>
<feature type="transmembrane region" description="Helical" evidence="7">
    <location>
        <begin position="206"/>
        <end position="231"/>
    </location>
</feature>
<feature type="transmembrane region" description="Helical" evidence="7">
    <location>
        <begin position="130"/>
        <end position="155"/>
    </location>
</feature>
<proteinExistence type="inferred from homology"/>
<dbReference type="KEGG" id="ahk:NCTC10172_01389"/>
<feature type="transmembrane region" description="Helical" evidence="7">
    <location>
        <begin position="33"/>
        <end position="54"/>
    </location>
</feature>
<evidence type="ECO:0000256" key="3">
    <source>
        <dbReference type="ARBA" id="ARBA00022475"/>
    </source>
</evidence>
<dbReference type="GO" id="GO:0055085">
    <property type="term" value="P:transmembrane transport"/>
    <property type="evidence" value="ECO:0007669"/>
    <property type="project" value="InterPro"/>
</dbReference>
<dbReference type="InterPro" id="IPR000515">
    <property type="entry name" value="MetI-like"/>
</dbReference>
<dbReference type="PROSITE" id="PS50928">
    <property type="entry name" value="ABC_TM1"/>
    <property type="match status" value="1"/>
</dbReference>
<evidence type="ECO:0000256" key="4">
    <source>
        <dbReference type="ARBA" id="ARBA00022692"/>
    </source>
</evidence>
<feature type="transmembrane region" description="Helical" evidence="7">
    <location>
        <begin position="97"/>
        <end position="118"/>
    </location>
</feature>
<keyword evidence="4 7" id="KW-0812">Transmembrane</keyword>
<evidence type="ECO:0000256" key="6">
    <source>
        <dbReference type="ARBA" id="ARBA00023136"/>
    </source>
</evidence>
<evidence type="ECO:0000256" key="7">
    <source>
        <dbReference type="RuleBase" id="RU363032"/>
    </source>
</evidence>
<dbReference type="STRING" id="1408416.GCA_000702765_00553"/>
<dbReference type="InterPro" id="IPR035906">
    <property type="entry name" value="MetI-like_sf"/>
</dbReference>
<sequence length="300" mass="34335">MTRKESENVTDKEKEIIKPFWTRKRKRMVSNTILHIILSLTAIIFVFPFIWMLFTALKTPAELLAGTDSFFPTNPQWNNFKDAIEKIPFFLYLKNSLVIVALVMTGTLFSATLTAYAFAKLNWKGRDKWFLVMLGTMMIPMQVILIPSFIMYVQIGWLGTILPMVVPAFFGGGAAFYIFMLRQFFKNIPKDLSESAIIDGASHFKIFWHIMLPLSKPALITVALFVFMATWNDYFGPLIFLTDPDQWTLALGLRSFQTQYGGRYDLMMAASILIMMPTLIIFFAAQKQFIEGISFTGIKG</sequence>
<feature type="transmembrane region" description="Helical" evidence="7">
    <location>
        <begin position="266"/>
        <end position="285"/>
    </location>
</feature>
<keyword evidence="10" id="KW-1185">Reference proteome</keyword>
<reference evidence="9 10" key="1">
    <citation type="submission" date="2019-01" db="EMBL/GenBank/DDBJ databases">
        <authorList>
            <consortium name="Pathogen Informatics"/>
        </authorList>
    </citation>
    <scope>NUCLEOTIDE SEQUENCE [LARGE SCALE GENOMIC DNA]</scope>
    <source>
        <strain evidence="9 10">NCTC10172</strain>
    </source>
</reference>
<keyword evidence="6 7" id="KW-0472">Membrane</keyword>
<dbReference type="SUPFAM" id="SSF161098">
    <property type="entry name" value="MetI-like"/>
    <property type="match status" value="1"/>
</dbReference>
<protein>
    <submittedName>
        <fullName evidence="9">Inner membrane ABC transporter permease protein ycjP</fullName>
    </submittedName>
</protein>
<keyword evidence="5 7" id="KW-1133">Transmembrane helix</keyword>
<evidence type="ECO:0000313" key="10">
    <source>
        <dbReference type="Proteomes" id="UP000290909"/>
    </source>
</evidence>